<accession>A0AAU9M6S8</accession>
<keyword evidence="3" id="KW-1185">Reference proteome</keyword>
<feature type="region of interest" description="Disordered" evidence="1">
    <location>
        <begin position="21"/>
        <end position="50"/>
    </location>
</feature>
<organism evidence="2 3">
    <name type="scientific">Lactuca virosa</name>
    <dbReference type="NCBI Taxonomy" id="75947"/>
    <lineage>
        <taxon>Eukaryota</taxon>
        <taxon>Viridiplantae</taxon>
        <taxon>Streptophyta</taxon>
        <taxon>Embryophyta</taxon>
        <taxon>Tracheophyta</taxon>
        <taxon>Spermatophyta</taxon>
        <taxon>Magnoliopsida</taxon>
        <taxon>eudicotyledons</taxon>
        <taxon>Gunneridae</taxon>
        <taxon>Pentapetalae</taxon>
        <taxon>asterids</taxon>
        <taxon>campanulids</taxon>
        <taxon>Asterales</taxon>
        <taxon>Asteraceae</taxon>
        <taxon>Cichorioideae</taxon>
        <taxon>Cichorieae</taxon>
        <taxon>Lactucinae</taxon>
        <taxon>Lactuca</taxon>
    </lineage>
</organism>
<proteinExistence type="predicted"/>
<evidence type="ECO:0000313" key="3">
    <source>
        <dbReference type="Proteomes" id="UP001157418"/>
    </source>
</evidence>
<dbReference type="EMBL" id="CAKMRJ010000002">
    <property type="protein sequence ID" value="CAH1416548.1"/>
    <property type="molecule type" value="Genomic_DNA"/>
</dbReference>
<comment type="caution">
    <text evidence="2">The sequence shown here is derived from an EMBL/GenBank/DDBJ whole genome shotgun (WGS) entry which is preliminary data.</text>
</comment>
<evidence type="ECO:0000256" key="1">
    <source>
        <dbReference type="SAM" id="MobiDB-lite"/>
    </source>
</evidence>
<gene>
    <name evidence="2" type="ORF">LVIROSA_LOCUS4304</name>
</gene>
<sequence>MHSQTRPLSLLLSSRRRQLLPPPTFLLAPAPPTSDLRPTPPRRPALSSDTLPVEPLLSDRVRHLRYEKERNKELAANLKMEPVQML</sequence>
<evidence type="ECO:0000313" key="2">
    <source>
        <dbReference type="EMBL" id="CAH1416548.1"/>
    </source>
</evidence>
<dbReference type="AlphaFoldDB" id="A0AAU9M6S8"/>
<dbReference type="Proteomes" id="UP001157418">
    <property type="component" value="Unassembled WGS sequence"/>
</dbReference>
<protein>
    <submittedName>
        <fullName evidence="2">Uncharacterized protein</fullName>
    </submittedName>
</protein>
<reference evidence="2 3" key="1">
    <citation type="submission" date="2022-01" db="EMBL/GenBank/DDBJ databases">
        <authorList>
            <person name="Xiong W."/>
            <person name="Schranz E."/>
        </authorList>
    </citation>
    <scope>NUCLEOTIDE SEQUENCE [LARGE SCALE GENOMIC DNA]</scope>
</reference>
<feature type="compositionally biased region" description="Pro residues" evidence="1">
    <location>
        <begin position="21"/>
        <end position="43"/>
    </location>
</feature>
<name>A0AAU9M6S8_9ASTR</name>